<dbReference type="SUPFAM" id="SSF54928">
    <property type="entry name" value="RNA-binding domain, RBD"/>
    <property type="match status" value="1"/>
</dbReference>
<feature type="compositionally biased region" description="Basic and acidic residues" evidence="11">
    <location>
        <begin position="230"/>
        <end position="243"/>
    </location>
</feature>
<organism evidence="13 14">
    <name type="scientific">Biomphalaria pfeifferi</name>
    <name type="common">Bloodfluke planorb</name>
    <name type="synonym">Freshwater snail</name>
    <dbReference type="NCBI Taxonomy" id="112525"/>
    <lineage>
        <taxon>Eukaryota</taxon>
        <taxon>Metazoa</taxon>
        <taxon>Spiralia</taxon>
        <taxon>Lophotrochozoa</taxon>
        <taxon>Mollusca</taxon>
        <taxon>Gastropoda</taxon>
        <taxon>Heterobranchia</taxon>
        <taxon>Euthyneura</taxon>
        <taxon>Panpulmonata</taxon>
        <taxon>Hygrophila</taxon>
        <taxon>Lymnaeoidea</taxon>
        <taxon>Planorbidae</taxon>
        <taxon>Biomphalaria</taxon>
    </lineage>
</organism>
<dbReference type="InterPro" id="IPR012677">
    <property type="entry name" value="Nucleotide-bd_a/b_plait_sf"/>
</dbReference>
<keyword evidence="14" id="KW-1185">Reference proteome</keyword>
<dbReference type="InterPro" id="IPR035979">
    <property type="entry name" value="RBD_domain_sf"/>
</dbReference>
<dbReference type="AlphaFoldDB" id="A0AAD8BU88"/>
<feature type="compositionally biased region" description="Polar residues" evidence="11">
    <location>
        <begin position="276"/>
        <end position="289"/>
    </location>
</feature>
<keyword evidence="6 10" id="KW-0694">RNA-binding</keyword>
<comment type="caution">
    <text evidence="13">The sequence shown here is derived from an EMBL/GenBank/DDBJ whole genome shotgun (WGS) entry which is preliminary data.</text>
</comment>
<dbReference type="FunFam" id="3.30.70.330:FF:000029">
    <property type="entry name" value="U2 small nuclear ribonucleoprotein B"/>
    <property type="match status" value="1"/>
</dbReference>
<reference evidence="13" key="1">
    <citation type="journal article" date="2023" name="PLoS Negl. Trop. Dis.">
        <title>A genome sequence for Biomphalaria pfeifferi, the major vector snail for the human-infecting parasite Schistosoma mansoni.</title>
        <authorList>
            <person name="Bu L."/>
            <person name="Lu L."/>
            <person name="Laidemitt M.R."/>
            <person name="Zhang S.M."/>
            <person name="Mutuku M."/>
            <person name="Mkoji G."/>
            <person name="Steinauer M."/>
            <person name="Loker E.S."/>
        </authorList>
    </citation>
    <scope>NUCLEOTIDE SEQUENCE</scope>
    <source>
        <strain evidence="13">KasaAsao</strain>
    </source>
</reference>
<keyword evidence="3" id="KW-0507">mRNA processing</keyword>
<feature type="compositionally biased region" description="Polar residues" evidence="11">
    <location>
        <begin position="251"/>
        <end position="261"/>
    </location>
</feature>
<evidence type="ECO:0000256" key="8">
    <source>
        <dbReference type="ARBA" id="ARBA00023242"/>
    </source>
</evidence>
<evidence type="ECO:0000313" key="14">
    <source>
        <dbReference type="Proteomes" id="UP001233172"/>
    </source>
</evidence>
<keyword evidence="7" id="KW-0508">mRNA splicing</keyword>
<feature type="region of interest" description="Disordered" evidence="11">
    <location>
        <begin position="224"/>
        <end position="298"/>
    </location>
</feature>
<dbReference type="SMART" id="SM00360">
    <property type="entry name" value="RRM"/>
    <property type="match status" value="2"/>
</dbReference>
<proteinExistence type="inferred from homology"/>
<accession>A0AAD8BU88</accession>
<dbReference type="Proteomes" id="UP001233172">
    <property type="component" value="Unassembled WGS sequence"/>
</dbReference>
<keyword evidence="4" id="KW-0747">Spliceosome</keyword>
<evidence type="ECO:0000256" key="2">
    <source>
        <dbReference type="ARBA" id="ARBA00007243"/>
    </source>
</evidence>
<evidence type="ECO:0000256" key="11">
    <source>
        <dbReference type="SAM" id="MobiDB-lite"/>
    </source>
</evidence>
<evidence type="ECO:0000256" key="1">
    <source>
        <dbReference type="ARBA" id="ARBA00004123"/>
    </source>
</evidence>
<dbReference type="InterPro" id="IPR000504">
    <property type="entry name" value="RRM_dom"/>
</dbReference>
<comment type="subcellular location">
    <subcellularLocation>
        <location evidence="1">Nucleus</location>
    </subcellularLocation>
</comment>
<dbReference type="Pfam" id="PF00076">
    <property type="entry name" value="RRM_1"/>
    <property type="match status" value="2"/>
</dbReference>
<dbReference type="EMBL" id="JASAOG010000036">
    <property type="protein sequence ID" value="KAK0060308.1"/>
    <property type="molecule type" value="Genomic_DNA"/>
</dbReference>
<sequence length="375" mass="42247">MWNRSMKSQFQKEVYIQNKRYHFAGSSYCVRLFNSLKFHCSLELAEPLTSCFCNTDIISASFLVNASGSPTEFPFNTTQRANGESSRRLAETNLTSWQQQSTGSDSKCKLQTETTIVNNHQSQIKEYSEMSIHPNHTIYINNLNEKIKKDELKKSLYAIFSQFGQILDIVALKTLKMRGQAFVIFKEINSAANALRSMQGFPFYDKPMRIQFAKKDSEVIAKLKGTYVEQPKRPREKNEDESAKRKKKKSQGASDGGSSSLPPQITPRPPPQINPSAPNAPSLPQTAPPSISAIPEQPPNQILFITNLPEETTEMMLCMLFNQFPGFKEVRLVPGRHDIAFVEFETDVQAGAAKDALQSFKITPTNAMKITFAKK</sequence>
<dbReference type="Gene3D" id="3.30.70.330">
    <property type="match status" value="2"/>
</dbReference>
<gene>
    <name evidence="13" type="ORF">Bpfe_010142</name>
</gene>
<feature type="domain" description="RRM" evidence="12">
    <location>
        <begin position="301"/>
        <end position="375"/>
    </location>
</feature>
<dbReference type="PANTHER" id="PTHR10501">
    <property type="entry name" value="U1 SMALL NUCLEAR RIBONUCLEOPROTEIN A/U2 SMALL NUCLEAR RIBONUCLEOPROTEIN B"/>
    <property type="match status" value="1"/>
</dbReference>
<evidence type="ECO:0000313" key="13">
    <source>
        <dbReference type="EMBL" id="KAK0060308.1"/>
    </source>
</evidence>
<comment type="similarity">
    <text evidence="2">Belongs to the RRM U1 A/B'' family.</text>
</comment>
<reference evidence="13" key="2">
    <citation type="submission" date="2023-04" db="EMBL/GenBank/DDBJ databases">
        <authorList>
            <person name="Bu L."/>
            <person name="Lu L."/>
            <person name="Laidemitt M.R."/>
            <person name="Zhang S.M."/>
            <person name="Mutuku M."/>
            <person name="Mkoji G."/>
            <person name="Steinauer M."/>
            <person name="Loker E.S."/>
        </authorList>
    </citation>
    <scope>NUCLEOTIDE SEQUENCE</scope>
    <source>
        <strain evidence="13">KasaAsao</strain>
        <tissue evidence="13">Whole Snail</tissue>
    </source>
</reference>
<keyword evidence="8" id="KW-0539">Nucleus</keyword>
<dbReference type="GO" id="GO:0030532">
    <property type="term" value="C:small nuclear ribonucleoprotein complex"/>
    <property type="evidence" value="ECO:0007669"/>
    <property type="project" value="UniProtKB-ARBA"/>
</dbReference>
<dbReference type="GO" id="GO:0006397">
    <property type="term" value="P:mRNA processing"/>
    <property type="evidence" value="ECO:0007669"/>
    <property type="project" value="UniProtKB-KW"/>
</dbReference>
<protein>
    <submittedName>
        <fullName evidence="13">U1 small nuclear ribonucleoprotein A</fullName>
    </submittedName>
</protein>
<dbReference type="GO" id="GO:0005681">
    <property type="term" value="C:spliceosomal complex"/>
    <property type="evidence" value="ECO:0007669"/>
    <property type="project" value="UniProtKB-KW"/>
</dbReference>
<evidence type="ECO:0000256" key="7">
    <source>
        <dbReference type="ARBA" id="ARBA00023187"/>
    </source>
</evidence>
<evidence type="ECO:0000259" key="12">
    <source>
        <dbReference type="PROSITE" id="PS50102"/>
    </source>
</evidence>
<evidence type="ECO:0000256" key="10">
    <source>
        <dbReference type="PROSITE-ProRule" id="PRU00176"/>
    </source>
</evidence>
<dbReference type="GO" id="GO:0003723">
    <property type="term" value="F:RNA binding"/>
    <property type="evidence" value="ECO:0007669"/>
    <property type="project" value="UniProtKB-UniRule"/>
</dbReference>
<evidence type="ECO:0000256" key="9">
    <source>
        <dbReference type="ARBA" id="ARBA00023274"/>
    </source>
</evidence>
<keyword evidence="9 13" id="KW-0687">Ribonucleoprotein</keyword>
<evidence type="ECO:0000256" key="3">
    <source>
        <dbReference type="ARBA" id="ARBA00022664"/>
    </source>
</evidence>
<dbReference type="CDD" id="cd12476">
    <property type="entry name" value="RRM1_SNF"/>
    <property type="match status" value="1"/>
</dbReference>
<feature type="compositionally biased region" description="Pro residues" evidence="11">
    <location>
        <begin position="264"/>
        <end position="273"/>
    </location>
</feature>
<evidence type="ECO:0000256" key="6">
    <source>
        <dbReference type="ARBA" id="ARBA00022884"/>
    </source>
</evidence>
<dbReference type="GO" id="GO:0008380">
    <property type="term" value="P:RNA splicing"/>
    <property type="evidence" value="ECO:0007669"/>
    <property type="project" value="UniProtKB-KW"/>
</dbReference>
<dbReference type="PROSITE" id="PS50102">
    <property type="entry name" value="RRM"/>
    <property type="match status" value="2"/>
</dbReference>
<evidence type="ECO:0000256" key="4">
    <source>
        <dbReference type="ARBA" id="ARBA00022728"/>
    </source>
</evidence>
<evidence type="ECO:0000256" key="5">
    <source>
        <dbReference type="ARBA" id="ARBA00022737"/>
    </source>
</evidence>
<keyword evidence="5" id="KW-0677">Repeat</keyword>
<feature type="domain" description="RRM" evidence="12">
    <location>
        <begin position="136"/>
        <end position="215"/>
    </location>
</feature>
<name>A0AAD8BU88_BIOPF</name>
<dbReference type="FunFam" id="3.30.70.330:FF:000039">
    <property type="entry name" value="U1 small nuclear ribonucleoprotein A"/>
    <property type="match status" value="1"/>
</dbReference>